<dbReference type="Proteomes" id="UP000524246">
    <property type="component" value="Unassembled WGS sequence"/>
</dbReference>
<dbReference type="EMBL" id="JAAZON010000324">
    <property type="protein sequence ID" value="NMC62967.1"/>
    <property type="molecule type" value="Genomic_DNA"/>
</dbReference>
<comment type="caution">
    <text evidence="3">The sequence shown here is derived from an EMBL/GenBank/DDBJ whole genome shotgun (WGS) entry which is preliminary data.</text>
</comment>
<feature type="transmembrane region" description="Helical" evidence="2">
    <location>
        <begin position="6"/>
        <end position="27"/>
    </location>
</feature>
<name>A0A7X9IKA0_9DELT</name>
<proteinExistence type="predicted"/>
<evidence type="ECO:0000313" key="4">
    <source>
        <dbReference type="Proteomes" id="UP000524246"/>
    </source>
</evidence>
<evidence type="ECO:0000256" key="2">
    <source>
        <dbReference type="SAM" id="Phobius"/>
    </source>
</evidence>
<keyword evidence="2" id="KW-1133">Transmembrane helix</keyword>
<reference evidence="3 4" key="1">
    <citation type="journal article" date="2020" name="Biotechnol. Biofuels">
        <title>New insights from the biogas microbiome by comprehensive genome-resolved metagenomics of nearly 1600 species originating from multiple anaerobic digesters.</title>
        <authorList>
            <person name="Campanaro S."/>
            <person name="Treu L."/>
            <person name="Rodriguez-R L.M."/>
            <person name="Kovalovszki A."/>
            <person name="Ziels R.M."/>
            <person name="Maus I."/>
            <person name="Zhu X."/>
            <person name="Kougias P.G."/>
            <person name="Basile A."/>
            <person name="Luo G."/>
            <person name="Schluter A."/>
            <person name="Konstantinidis K.T."/>
            <person name="Angelidaki I."/>
        </authorList>
    </citation>
    <scope>NUCLEOTIDE SEQUENCE [LARGE SCALE GENOMIC DNA]</scope>
    <source>
        <strain evidence="3">AS27yjCOA_65</strain>
    </source>
</reference>
<feature type="region of interest" description="Disordered" evidence="1">
    <location>
        <begin position="75"/>
        <end position="97"/>
    </location>
</feature>
<organism evidence="3 4">
    <name type="scientific">SAR324 cluster bacterium</name>
    <dbReference type="NCBI Taxonomy" id="2024889"/>
    <lineage>
        <taxon>Bacteria</taxon>
        <taxon>Deltaproteobacteria</taxon>
        <taxon>SAR324 cluster</taxon>
    </lineage>
</organism>
<keyword evidence="2" id="KW-0812">Transmembrane</keyword>
<gene>
    <name evidence="3" type="ORF">GYA55_07335</name>
</gene>
<dbReference type="AlphaFoldDB" id="A0A7X9IKA0"/>
<evidence type="ECO:0000256" key="1">
    <source>
        <dbReference type="SAM" id="MobiDB-lite"/>
    </source>
</evidence>
<keyword evidence="2" id="KW-0472">Membrane</keyword>
<evidence type="ECO:0000313" key="3">
    <source>
        <dbReference type="EMBL" id="NMC62967.1"/>
    </source>
</evidence>
<sequence length="97" mass="11496">MSGEGEFSFLRMVIIWLFSIAIIFLGVKELHLRHVKRAERLDRDKMDPRQILVEMRDDIDQLRLVRDPGALKEEVERRAERSPKRESLKSEIQNLVP</sequence>
<protein>
    <submittedName>
        <fullName evidence="3">Uncharacterized protein</fullName>
    </submittedName>
</protein>
<feature type="compositionally biased region" description="Basic and acidic residues" evidence="1">
    <location>
        <begin position="75"/>
        <end position="89"/>
    </location>
</feature>
<accession>A0A7X9IKA0</accession>